<protein>
    <submittedName>
        <fullName evidence="2">Uncharacterized protein</fullName>
    </submittedName>
</protein>
<dbReference type="EMBL" id="CACTIH010007885">
    <property type="protein sequence ID" value="CAA3018637.1"/>
    <property type="molecule type" value="Genomic_DNA"/>
</dbReference>
<evidence type="ECO:0000313" key="3">
    <source>
        <dbReference type="Proteomes" id="UP000594638"/>
    </source>
</evidence>
<feature type="non-terminal residue" evidence="2">
    <location>
        <position position="52"/>
    </location>
</feature>
<feature type="non-terminal residue" evidence="2">
    <location>
        <position position="1"/>
    </location>
</feature>
<evidence type="ECO:0000256" key="1">
    <source>
        <dbReference type="SAM" id="MobiDB-lite"/>
    </source>
</evidence>
<accession>A0A8S0ULK9</accession>
<dbReference type="Proteomes" id="UP000594638">
    <property type="component" value="Unassembled WGS sequence"/>
</dbReference>
<name>A0A8S0ULK9_OLEEU</name>
<dbReference type="Gramene" id="OE9A042424T1">
    <property type="protein sequence ID" value="OE9A042424C1"/>
    <property type="gene ID" value="OE9A042424"/>
</dbReference>
<feature type="region of interest" description="Disordered" evidence="1">
    <location>
        <begin position="1"/>
        <end position="52"/>
    </location>
</feature>
<feature type="compositionally biased region" description="Acidic residues" evidence="1">
    <location>
        <begin position="40"/>
        <end position="52"/>
    </location>
</feature>
<keyword evidence="3" id="KW-1185">Reference proteome</keyword>
<reference evidence="2 3" key="1">
    <citation type="submission" date="2019-12" db="EMBL/GenBank/DDBJ databases">
        <authorList>
            <person name="Alioto T."/>
            <person name="Alioto T."/>
            <person name="Gomez Garrido J."/>
        </authorList>
    </citation>
    <scope>NUCLEOTIDE SEQUENCE [LARGE SCALE GENOMIC DNA]</scope>
</reference>
<comment type="caution">
    <text evidence="2">The sequence shown here is derived from an EMBL/GenBank/DDBJ whole genome shotgun (WGS) entry which is preliminary data.</text>
</comment>
<gene>
    <name evidence="2" type="ORF">OLEA9_A042424</name>
</gene>
<proteinExistence type="predicted"/>
<organism evidence="2 3">
    <name type="scientific">Olea europaea subsp. europaea</name>
    <dbReference type="NCBI Taxonomy" id="158383"/>
    <lineage>
        <taxon>Eukaryota</taxon>
        <taxon>Viridiplantae</taxon>
        <taxon>Streptophyta</taxon>
        <taxon>Embryophyta</taxon>
        <taxon>Tracheophyta</taxon>
        <taxon>Spermatophyta</taxon>
        <taxon>Magnoliopsida</taxon>
        <taxon>eudicotyledons</taxon>
        <taxon>Gunneridae</taxon>
        <taxon>Pentapetalae</taxon>
        <taxon>asterids</taxon>
        <taxon>lamiids</taxon>
        <taxon>Lamiales</taxon>
        <taxon>Oleaceae</taxon>
        <taxon>Oleeae</taxon>
        <taxon>Olea</taxon>
    </lineage>
</organism>
<dbReference type="AlphaFoldDB" id="A0A8S0ULK9"/>
<evidence type="ECO:0000313" key="2">
    <source>
        <dbReference type="EMBL" id="CAA3018637.1"/>
    </source>
</evidence>
<sequence length="52" mass="5232">GSGSESGTGTQKSVKSKSKDKFDNSSSYDGANNESKGLDDVGDGSEDASDAQ</sequence>